<reference evidence="2 3" key="1">
    <citation type="journal article" date="2004" name="Mol. Plant Microbe Interact.">
        <title>The genome sequence of the Gram-positive sugarcane pathogen Leifsonia xyli subsp. xyli.</title>
        <authorList>
            <person name="Monteiro-Vitorello C.B."/>
            <person name="Camargo L.E.A."/>
            <person name="Van Sluys M.A."/>
            <person name="Kitajima J.P."/>
            <person name="Truffi D."/>
            <person name="do Amaral A.M."/>
            <person name="Harakava R."/>
            <person name="de Oliveira J.C.F."/>
            <person name="Wood D."/>
            <person name="de Oliveira M.C."/>
            <person name="Miyaki C.Y."/>
            <person name="Takita M.A."/>
            <person name="da Silva A.C.R."/>
            <person name="Furlan L.R."/>
            <person name="Carraro D.M."/>
            <person name="Camarotte G."/>
            <person name="Almeida N.F. Jr."/>
            <person name="Carrer H."/>
            <person name="Coutinho L.L."/>
            <person name="El-Dorry H.A."/>
            <person name="Ferro M.I.T."/>
            <person name="Gagliardi P.R."/>
            <person name="Giglioti E."/>
            <person name="Goldman M.H.S."/>
            <person name="Goldman G.H."/>
            <person name="Kimura E.T."/>
            <person name="Ferro E.S."/>
            <person name="Kuramae E.E."/>
            <person name="Lemos E.G.M."/>
            <person name="Lemos M.V.F."/>
            <person name="Mauro S.M.Z."/>
            <person name="Machado M.A."/>
            <person name="Marino C.L."/>
            <person name="Menck C.F."/>
            <person name="Nunes L.R."/>
            <person name="Oliveira R.C."/>
            <person name="Pereira G.G."/>
            <person name="Siqueira W."/>
            <person name="de Souza A.A."/>
            <person name="Tsai S.M."/>
            <person name="Zanca A.S."/>
            <person name="Simpson A.J.G."/>
            <person name="Brumbley S.M."/>
            <person name="Setubal J.C."/>
        </authorList>
    </citation>
    <scope>NUCLEOTIDE SEQUENCE [LARGE SCALE GENOMIC DNA]</scope>
    <source>
        <strain evidence="2 3">CTCB07</strain>
    </source>
</reference>
<keyword evidence="1" id="KW-0812">Transmembrane</keyword>
<dbReference type="AlphaFoldDB" id="Q6AER4"/>
<accession>Q6AER4</accession>
<keyword evidence="1" id="KW-1133">Transmembrane helix</keyword>
<dbReference type="EMBL" id="AE016822">
    <property type="protein sequence ID" value="AAT89131.1"/>
    <property type="molecule type" value="Genomic_DNA"/>
</dbReference>
<feature type="transmembrane region" description="Helical" evidence="1">
    <location>
        <begin position="144"/>
        <end position="166"/>
    </location>
</feature>
<dbReference type="RefSeq" id="WP_011186126.1">
    <property type="nucleotide sequence ID" value="NC_006087.1"/>
</dbReference>
<sequence>MATFSLVVAIPMAAAASTSDIAASKIGGATKSSGSILTAGSVTSDVTVDSPAEGATVGTTVTLSGTGPSSSPITVLPSYYPKDQFGLPTGRSVTTEPSGQWSITFTNVPVDKQTFTVRWEKTWNTDGYIYRSVTVEPAPIPTPLVSWCSPIFVGLAATVAGLVWLCRARSRGWRFRRGSPAYTHSLRP</sequence>
<gene>
    <name evidence="2" type="ordered locus">Lxx12905</name>
</gene>
<evidence type="ECO:0000313" key="3">
    <source>
        <dbReference type="Proteomes" id="UP000001306"/>
    </source>
</evidence>
<protein>
    <submittedName>
        <fullName evidence="2">Uncharacterized protein</fullName>
    </submittedName>
</protein>
<proteinExistence type="predicted"/>
<evidence type="ECO:0000256" key="1">
    <source>
        <dbReference type="SAM" id="Phobius"/>
    </source>
</evidence>
<dbReference type="KEGG" id="lxx:Lxx12905"/>
<name>Q6AER4_LEIXX</name>
<keyword evidence="1" id="KW-0472">Membrane</keyword>
<dbReference type="Proteomes" id="UP000001306">
    <property type="component" value="Chromosome"/>
</dbReference>
<keyword evidence="3" id="KW-1185">Reference proteome</keyword>
<evidence type="ECO:0000313" key="2">
    <source>
        <dbReference type="EMBL" id="AAT89131.1"/>
    </source>
</evidence>
<organism evidence="2 3">
    <name type="scientific">Leifsonia xyli subsp. xyli (strain CTCB07)</name>
    <dbReference type="NCBI Taxonomy" id="281090"/>
    <lineage>
        <taxon>Bacteria</taxon>
        <taxon>Bacillati</taxon>
        <taxon>Actinomycetota</taxon>
        <taxon>Actinomycetes</taxon>
        <taxon>Micrococcales</taxon>
        <taxon>Microbacteriaceae</taxon>
        <taxon>Leifsonia</taxon>
    </lineage>
</organism>
<dbReference type="HOGENOM" id="CLU_1439469_0_0_11"/>